<comment type="similarity">
    <text evidence="1">Belongs to the short-chain dehydrogenases/reductases (SDR) family.</text>
</comment>
<organism evidence="3 4">
    <name type="scientific">Sphaerulina musiva (strain SO2202)</name>
    <name type="common">Poplar stem canker fungus</name>
    <name type="synonym">Septoria musiva</name>
    <dbReference type="NCBI Taxonomy" id="692275"/>
    <lineage>
        <taxon>Eukaryota</taxon>
        <taxon>Fungi</taxon>
        <taxon>Dikarya</taxon>
        <taxon>Ascomycota</taxon>
        <taxon>Pezizomycotina</taxon>
        <taxon>Dothideomycetes</taxon>
        <taxon>Dothideomycetidae</taxon>
        <taxon>Mycosphaerellales</taxon>
        <taxon>Mycosphaerellaceae</taxon>
        <taxon>Sphaerulina</taxon>
    </lineage>
</organism>
<dbReference type="PANTHER" id="PTHR24321">
    <property type="entry name" value="DEHYDROGENASES, SHORT CHAIN"/>
    <property type="match status" value="1"/>
</dbReference>
<dbReference type="EMBL" id="KB456260">
    <property type="protein sequence ID" value="EMF16733.1"/>
    <property type="molecule type" value="Genomic_DNA"/>
</dbReference>
<dbReference type="OrthoDB" id="10253736at2759"/>
<dbReference type="Gene3D" id="3.40.50.720">
    <property type="entry name" value="NAD(P)-binding Rossmann-like Domain"/>
    <property type="match status" value="1"/>
</dbReference>
<dbReference type="Proteomes" id="UP000016931">
    <property type="component" value="Unassembled WGS sequence"/>
</dbReference>
<dbReference type="Pfam" id="PF13561">
    <property type="entry name" value="adh_short_C2"/>
    <property type="match status" value="1"/>
</dbReference>
<evidence type="ECO:0000313" key="4">
    <source>
        <dbReference type="Proteomes" id="UP000016931"/>
    </source>
</evidence>
<dbReference type="STRING" id="692275.N1QLR8"/>
<dbReference type="CDD" id="cd05233">
    <property type="entry name" value="SDR_c"/>
    <property type="match status" value="1"/>
</dbReference>
<evidence type="ECO:0000256" key="1">
    <source>
        <dbReference type="ARBA" id="ARBA00006484"/>
    </source>
</evidence>
<evidence type="ECO:0000313" key="3">
    <source>
        <dbReference type="EMBL" id="EMF16733.1"/>
    </source>
</evidence>
<reference evidence="3 4" key="1">
    <citation type="journal article" date="2012" name="PLoS Pathog.">
        <title>Diverse lifestyles and strategies of plant pathogenesis encoded in the genomes of eighteen Dothideomycetes fungi.</title>
        <authorList>
            <person name="Ohm R.A."/>
            <person name="Feau N."/>
            <person name="Henrissat B."/>
            <person name="Schoch C.L."/>
            <person name="Horwitz B.A."/>
            <person name="Barry K.W."/>
            <person name="Condon B.J."/>
            <person name="Copeland A.C."/>
            <person name="Dhillon B."/>
            <person name="Glaser F."/>
            <person name="Hesse C.N."/>
            <person name="Kosti I."/>
            <person name="LaButti K."/>
            <person name="Lindquist E.A."/>
            <person name="Lucas S."/>
            <person name="Salamov A.A."/>
            <person name="Bradshaw R.E."/>
            <person name="Ciuffetti L."/>
            <person name="Hamelin R.C."/>
            <person name="Kema G.H.J."/>
            <person name="Lawrence C."/>
            <person name="Scott J.A."/>
            <person name="Spatafora J.W."/>
            <person name="Turgeon B.G."/>
            <person name="de Wit P.J.G.M."/>
            <person name="Zhong S."/>
            <person name="Goodwin S.B."/>
            <person name="Grigoriev I.V."/>
        </authorList>
    </citation>
    <scope>NUCLEOTIDE SEQUENCE [LARGE SCALE GENOMIC DNA]</scope>
    <source>
        <strain evidence="3 4">SO2202</strain>
    </source>
</reference>
<dbReference type="InterPro" id="IPR002347">
    <property type="entry name" value="SDR_fam"/>
</dbReference>
<evidence type="ECO:0000256" key="2">
    <source>
        <dbReference type="ARBA" id="ARBA00023002"/>
    </source>
</evidence>
<dbReference type="SUPFAM" id="SSF51735">
    <property type="entry name" value="NAD(P)-binding Rossmann-fold domains"/>
    <property type="match status" value="1"/>
</dbReference>
<protein>
    <submittedName>
        <fullName evidence="3">NAD dependent epimerase/dehydratase</fullName>
    </submittedName>
</protein>
<dbReference type="PANTHER" id="PTHR24321:SF8">
    <property type="entry name" value="ESTRADIOL 17-BETA-DEHYDROGENASE 8-RELATED"/>
    <property type="match status" value="1"/>
</dbReference>
<gene>
    <name evidence="3" type="ORF">SEPMUDRAFT_35299</name>
</gene>
<sequence>MSLDFGLGNVHVLVTGAAGGIGFKTVETFIQLGARVTAHYNSRIGELANLTGVVSVQADVRREDDVDRLFEEAAERNGGPVSIIVVNHGIWPANDAHIADMELSQWQNTLSVDLTGPFLVCRAYLRALRQSSPAVKDTASIIFIGSTAGKFGEANHGDYASAKAAMMYGLTPTLKNEIVTIAPKGRVNSVNPGWVATPLAAETLKDTKFVERALATTPLQKVGRPEDIARQIAVVASPTLSGHVNGVNLQVDGGMEGRLLFPPQT</sequence>
<dbReference type="PRINTS" id="PR00081">
    <property type="entry name" value="GDHRDH"/>
</dbReference>
<name>N1QLR8_SPHMS</name>
<dbReference type="RefSeq" id="XP_016764854.1">
    <property type="nucleotide sequence ID" value="XM_016908605.1"/>
</dbReference>
<keyword evidence="2" id="KW-0560">Oxidoreductase</keyword>
<keyword evidence="4" id="KW-1185">Reference proteome</keyword>
<accession>N1QLR8</accession>
<dbReference type="InterPro" id="IPR036291">
    <property type="entry name" value="NAD(P)-bd_dom_sf"/>
</dbReference>
<dbReference type="OMA" id="SAMMYGF"/>
<dbReference type="AlphaFoldDB" id="N1QLR8"/>
<dbReference type="eggNOG" id="KOG1200">
    <property type="taxonomic scope" value="Eukaryota"/>
</dbReference>
<dbReference type="GO" id="GO:0016491">
    <property type="term" value="F:oxidoreductase activity"/>
    <property type="evidence" value="ECO:0007669"/>
    <property type="project" value="UniProtKB-KW"/>
</dbReference>
<dbReference type="HOGENOM" id="CLU_010194_1_3_1"/>
<dbReference type="GeneID" id="27905742"/>
<proteinExistence type="inferred from homology"/>